<dbReference type="Gene3D" id="2.30.30.1190">
    <property type="match status" value="1"/>
</dbReference>
<keyword evidence="2 4" id="KW-0863">Zinc-finger</keyword>
<feature type="region of interest" description="Disordered" evidence="5">
    <location>
        <begin position="1"/>
        <end position="23"/>
    </location>
</feature>
<feature type="compositionally biased region" description="Low complexity" evidence="5">
    <location>
        <begin position="339"/>
        <end position="350"/>
    </location>
</feature>
<feature type="compositionally biased region" description="Basic and acidic residues" evidence="5">
    <location>
        <begin position="369"/>
        <end position="387"/>
    </location>
</feature>
<gene>
    <name evidence="7" type="ORF">SNAT2548_LOCUS24441</name>
</gene>
<evidence type="ECO:0000256" key="2">
    <source>
        <dbReference type="ARBA" id="ARBA00022771"/>
    </source>
</evidence>
<evidence type="ECO:0000256" key="5">
    <source>
        <dbReference type="SAM" id="MobiDB-lite"/>
    </source>
</evidence>
<name>A0A812RLY5_9DINO</name>
<dbReference type="SUPFAM" id="SSF90229">
    <property type="entry name" value="CCCH zinc finger"/>
    <property type="match status" value="1"/>
</dbReference>
<evidence type="ECO:0000313" key="8">
    <source>
        <dbReference type="Proteomes" id="UP000604046"/>
    </source>
</evidence>
<evidence type="ECO:0000256" key="1">
    <source>
        <dbReference type="ARBA" id="ARBA00022723"/>
    </source>
</evidence>
<feature type="compositionally biased region" description="Polar residues" evidence="5">
    <location>
        <begin position="304"/>
        <end position="323"/>
    </location>
</feature>
<evidence type="ECO:0000256" key="3">
    <source>
        <dbReference type="ARBA" id="ARBA00022833"/>
    </source>
</evidence>
<organism evidence="7 8">
    <name type="scientific">Symbiodinium natans</name>
    <dbReference type="NCBI Taxonomy" id="878477"/>
    <lineage>
        <taxon>Eukaryota</taxon>
        <taxon>Sar</taxon>
        <taxon>Alveolata</taxon>
        <taxon>Dinophyceae</taxon>
        <taxon>Suessiales</taxon>
        <taxon>Symbiodiniaceae</taxon>
        <taxon>Symbiodinium</taxon>
    </lineage>
</organism>
<evidence type="ECO:0000259" key="6">
    <source>
        <dbReference type="PROSITE" id="PS50103"/>
    </source>
</evidence>
<dbReference type="InterPro" id="IPR000571">
    <property type="entry name" value="Znf_CCCH"/>
</dbReference>
<dbReference type="GO" id="GO:0008270">
    <property type="term" value="F:zinc ion binding"/>
    <property type="evidence" value="ECO:0007669"/>
    <property type="project" value="UniProtKB-KW"/>
</dbReference>
<dbReference type="SMART" id="SM00356">
    <property type="entry name" value="ZnF_C3H1"/>
    <property type="match status" value="1"/>
</dbReference>
<keyword evidence="8" id="KW-1185">Reference proteome</keyword>
<feature type="region of interest" description="Disordered" evidence="5">
    <location>
        <begin position="304"/>
        <end position="324"/>
    </location>
</feature>
<dbReference type="AlphaFoldDB" id="A0A812RLY5"/>
<feature type="zinc finger region" description="C3H1-type" evidence="4">
    <location>
        <begin position="406"/>
        <end position="433"/>
    </location>
</feature>
<feature type="compositionally biased region" description="Polar residues" evidence="5">
    <location>
        <begin position="440"/>
        <end position="456"/>
    </location>
</feature>
<accession>A0A812RLY5</accession>
<proteinExistence type="predicted"/>
<feature type="region of interest" description="Disordered" evidence="5">
    <location>
        <begin position="339"/>
        <end position="405"/>
    </location>
</feature>
<dbReference type="EMBL" id="CAJNDS010002358">
    <property type="protein sequence ID" value="CAE7447903.1"/>
    <property type="molecule type" value="Genomic_DNA"/>
</dbReference>
<feature type="region of interest" description="Disordered" evidence="5">
    <location>
        <begin position="434"/>
        <end position="524"/>
    </location>
</feature>
<evidence type="ECO:0000256" key="4">
    <source>
        <dbReference type="PROSITE-ProRule" id="PRU00723"/>
    </source>
</evidence>
<dbReference type="Proteomes" id="UP000604046">
    <property type="component" value="Unassembled WGS sequence"/>
</dbReference>
<dbReference type="OrthoDB" id="411372at2759"/>
<evidence type="ECO:0000313" key="7">
    <source>
        <dbReference type="EMBL" id="CAE7447903.1"/>
    </source>
</evidence>
<dbReference type="PROSITE" id="PS50103">
    <property type="entry name" value="ZF_C3H1"/>
    <property type="match status" value="1"/>
</dbReference>
<comment type="caution">
    <text evidence="7">The sequence shown here is derived from an EMBL/GenBank/DDBJ whole genome shotgun (WGS) entry which is preliminary data.</text>
</comment>
<protein>
    <recommendedName>
        <fullName evidence="6">C3H1-type domain-containing protein</fullName>
    </recommendedName>
</protein>
<sequence>MSHPFRQEDSSSELPAEPPGLKTWQTVHVRNTFIEVDESTEARADPAVPSLSSGSTLGRTWRRGHLRCASEPMSSVFARSPWEPMSLATSPLDALPSAALEPDSLGTMLDQSSGHGPANPERGRVSTSLGATLMRSPRAHSYVSPIRETDEYEALRQFHFPKYIDINPDFMGQRPWRGEPMMVDVLPSTNLDSQERKEAYHARHTLAVPVRSFRHARQRSRTIQEDKELVDTQTLHGLVEDVQPHLASQSSWDNFGNVNFRVRNTFIEVDETGSEGCADLLSPPRWRPSHLRCASEPVQSFEGLQNSLHSGHSGFHSRTSSYQADEPSLEHIAEVLQQAQKAQALPEEPQEAPPGLTPGLGLRGQEASQAERAERDREQWRWTDRTWLETSQPEPSQREGTSTPVTVKTLQCKWHVRGTCKYGAACRFSHDLPRTAQKKPASSPSNECLQRCTTSSGPLPAGLVPGPLPVGPNGSKVPQTPGPVPRSRHENTTSRCRSASPVSTTAGSSAGDEPGAACQRHSSQQEKPHQVFWCDARAFKQEFQGLRDQLEESIGMAAKSHKTAEKCMRLLKKKQRVRAERGRSVQKARPLVFLVSWANAQELVGFLQEATHMPPLKVVVLCDTNGARTRAAAERWSKDIPVVEHVAATWPEAIQVVSGLLSKSITST</sequence>
<reference evidence="7" key="1">
    <citation type="submission" date="2021-02" db="EMBL/GenBank/DDBJ databases">
        <authorList>
            <person name="Dougan E. K."/>
            <person name="Rhodes N."/>
            <person name="Thang M."/>
            <person name="Chan C."/>
        </authorList>
    </citation>
    <scope>NUCLEOTIDE SEQUENCE</scope>
</reference>
<feature type="compositionally biased region" description="Polar residues" evidence="5">
    <location>
        <begin position="493"/>
        <end position="508"/>
    </location>
</feature>
<dbReference type="InterPro" id="IPR036855">
    <property type="entry name" value="Znf_CCCH_sf"/>
</dbReference>
<feature type="compositionally biased region" description="Polar residues" evidence="5">
    <location>
        <begin position="388"/>
        <end position="405"/>
    </location>
</feature>
<feature type="domain" description="C3H1-type" evidence="6">
    <location>
        <begin position="406"/>
        <end position="433"/>
    </location>
</feature>
<feature type="region of interest" description="Disordered" evidence="5">
    <location>
        <begin position="104"/>
        <end position="124"/>
    </location>
</feature>
<keyword evidence="1 4" id="KW-0479">Metal-binding</keyword>
<dbReference type="Pfam" id="PF00642">
    <property type="entry name" value="zf-CCCH"/>
    <property type="match status" value="1"/>
</dbReference>
<keyword evidence="3 4" id="KW-0862">Zinc</keyword>